<protein>
    <submittedName>
        <fullName evidence="1">Uncharacterized protein</fullName>
    </submittedName>
</protein>
<evidence type="ECO:0000313" key="2">
    <source>
        <dbReference type="Proteomes" id="UP000814140"/>
    </source>
</evidence>
<dbReference type="EMBL" id="MU277258">
    <property type="protein sequence ID" value="KAI0056776.1"/>
    <property type="molecule type" value="Genomic_DNA"/>
</dbReference>
<accession>A0ACB8SLX3</accession>
<organism evidence="1 2">
    <name type="scientific">Artomyces pyxidatus</name>
    <dbReference type="NCBI Taxonomy" id="48021"/>
    <lineage>
        <taxon>Eukaryota</taxon>
        <taxon>Fungi</taxon>
        <taxon>Dikarya</taxon>
        <taxon>Basidiomycota</taxon>
        <taxon>Agaricomycotina</taxon>
        <taxon>Agaricomycetes</taxon>
        <taxon>Russulales</taxon>
        <taxon>Auriscalpiaceae</taxon>
        <taxon>Artomyces</taxon>
    </lineage>
</organism>
<keyword evidence="2" id="KW-1185">Reference proteome</keyword>
<comment type="caution">
    <text evidence="1">The sequence shown here is derived from an EMBL/GenBank/DDBJ whole genome shotgun (WGS) entry which is preliminary data.</text>
</comment>
<sequence>MADPSTAHISRVPNEILHNILSLTHDPDPLFLAPNSDFCIFALVNKRWQGVAQRELFTDVRLGYENREDAAAGIQQFHDALVANPALASLVRSIHYGSTKLAEEEIQWLAFSMTLCDNLIRFEARGWSLRNEPLLDALAAAKKLEIVELSQIGLDGVVGDALCGVSRFLDILQCWKSIRRVSLDINTIHHDLDDPDRKYPPAAHNACPLLRSIEFDPSSMFDADIIDLSHIAPSIAEFRSISCEPDAPAPRRSMPAAFKTWSASLRLVSFGDEFSASQPLTELDSSIVAVLQSSPHLHTLAISSADVAPNFLAKGFPELVALKYNLWARELRDLADALREPGSLPSLRTLTVQTRGSEVLNKAFKKRLVPLGDECRTRSIKLVVPGMRL</sequence>
<evidence type="ECO:0000313" key="1">
    <source>
        <dbReference type="EMBL" id="KAI0056776.1"/>
    </source>
</evidence>
<dbReference type="Proteomes" id="UP000814140">
    <property type="component" value="Unassembled WGS sequence"/>
</dbReference>
<name>A0ACB8SLX3_9AGAM</name>
<reference evidence="1" key="1">
    <citation type="submission" date="2021-03" db="EMBL/GenBank/DDBJ databases">
        <authorList>
            <consortium name="DOE Joint Genome Institute"/>
            <person name="Ahrendt S."/>
            <person name="Looney B.P."/>
            <person name="Miyauchi S."/>
            <person name="Morin E."/>
            <person name="Drula E."/>
            <person name="Courty P.E."/>
            <person name="Chicoki N."/>
            <person name="Fauchery L."/>
            <person name="Kohler A."/>
            <person name="Kuo A."/>
            <person name="Labutti K."/>
            <person name="Pangilinan J."/>
            <person name="Lipzen A."/>
            <person name="Riley R."/>
            <person name="Andreopoulos W."/>
            <person name="He G."/>
            <person name="Johnson J."/>
            <person name="Barry K.W."/>
            <person name="Grigoriev I.V."/>
            <person name="Nagy L."/>
            <person name="Hibbett D."/>
            <person name="Henrissat B."/>
            <person name="Matheny P.B."/>
            <person name="Labbe J."/>
            <person name="Martin F."/>
        </authorList>
    </citation>
    <scope>NUCLEOTIDE SEQUENCE</scope>
    <source>
        <strain evidence="1">HHB10654</strain>
    </source>
</reference>
<gene>
    <name evidence="1" type="ORF">BV25DRAFT_1831870</name>
</gene>
<reference evidence="1" key="2">
    <citation type="journal article" date="2022" name="New Phytol.">
        <title>Evolutionary transition to the ectomycorrhizal habit in the genomes of a hyperdiverse lineage of mushroom-forming fungi.</title>
        <authorList>
            <person name="Looney B."/>
            <person name="Miyauchi S."/>
            <person name="Morin E."/>
            <person name="Drula E."/>
            <person name="Courty P.E."/>
            <person name="Kohler A."/>
            <person name="Kuo A."/>
            <person name="LaButti K."/>
            <person name="Pangilinan J."/>
            <person name="Lipzen A."/>
            <person name="Riley R."/>
            <person name="Andreopoulos W."/>
            <person name="He G."/>
            <person name="Johnson J."/>
            <person name="Nolan M."/>
            <person name="Tritt A."/>
            <person name="Barry K.W."/>
            <person name="Grigoriev I.V."/>
            <person name="Nagy L.G."/>
            <person name="Hibbett D."/>
            <person name="Henrissat B."/>
            <person name="Matheny P.B."/>
            <person name="Labbe J."/>
            <person name="Martin F.M."/>
        </authorList>
    </citation>
    <scope>NUCLEOTIDE SEQUENCE</scope>
    <source>
        <strain evidence="1">HHB10654</strain>
    </source>
</reference>
<proteinExistence type="predicted"/>